<organism evidence="1 2">
    <name type="scientific">Streptomyces lichenis</name>
    <dbReference type="NCBI Taxonomy" id="2306967"/>
    <lineage>
        <taxon>Bacteria</taxon>
        <taxon>Bacillati</taxon>
        <taxon>Actinomycetota</taxon>
        <taxon>Actinomycetes</taxon>
        <taxon>Kitasatosporales</taxon>
        <taxon>Streptomycetaceae</taxon>
        <taxon>Streptomyces</taxon>
    </lineage>
</organism>
<reference evidence="1 2" key="1">
    <citation type="submission" date="2022-04" db="EMBL/GenBank/DDBJ databases">
        <title>Streptomyces sp. nov. LCR6-01 isolated from Lichen of Dirinaria sp.</title>
        <authorList>
            <person name="Kanchanasin P."/>
            <person name="Tanasupawat S."/>
            <person name="Phongsopitanun W."/>
        </authorList>
    </citation>
    <scope>NUCLEOTIDE SEQUENCE [LARGE SCALE GENOMIC DNA]</scope>
    <source>
        <strain evidence="1 2">LCR6-01</strain>
    </source>
</reference>
<dbReference type="InterPro" id="IPR045991">
    <property type="entry name" value="DUF5947"/>
</dbReference>
<dbReference type="Proteomes" id="UP001522868">
    <property type="component" value="Unassembled WGS sequence"/>
</dbReference>
<evidence type="ECO:0000313" key="2">
    <source>
        <dbReference type="Proteomes" id="UP001522868"/>
    </source>
</evidence>
<protein>
    <submittedName>
        <fullName evidence="1">DUF5947 family protein</fullName>
    </submittedName>
</protein>
<name>A0ABT0I405_9ACTN</name>
<dbReference type="EMBL" id="JALPTH010000001">
    <property type="protein sequence ID" value="MCK8676049.1"/>
    <property type="molecule type" value="Genomic_DNA"/>
</dbReference>
<accession>A0ABT0I405</accession>
<proteinExistence type="predicted"/>
<evidence type="ECO:0000313" key="1">
    <source>
        <dbReference type="EMBL" id="MCK8676049.1"/>
    </source>
</evidence>
<sequence>MTVPAGLRRFTRRPEPPGERCELCGEPLAPDAHRHLVDTARRSLRCACPGCHLLFTRPGAGRFRAVPDRYLYDPEFAFGEGDWAALQIPVGLAFLFRNAELDRYAVFYPSPMGATESELDPALWEELVGRTRLGALLEPDTEALLLRAERGEPTSCHLVPVDVCYELVGRMRLHWQGFDGGAEVRAALADFFDEVRRKARPLDMREVGGGG</sequence>
<keyword evidence="2" id="KW-1185">Reference proteome</keyword>
<comment type="caution">
    <text evidence="1">The sequence shown here is derived from an EMBL/GenBank/DDBJ whole genome shotgun (WGS) entry which is preliminary data.</text>
</comment>
<dbReference type="RefSeq" id="WP_248631238.1">
    <property type="nucleotide sequence ID" value="NZ_JALPTH010000001.1"/>
</dbReference>
<dbReference type="Pfam" id="PF19372">
    <property type="entry name" value="DUF5947"/>
    <property type="match status" value="1"/>
</dbReference>
<gene>
    <name evidence="1" type="ORF">M1O15_01190</name>
</gene>